<dbReference type="GO" id="GO:0008574">
    <property type="term" value="F:plus-end-directed microtubule motor activity"/>
    <property type="evidence" value="ECO:0007669"/>
    <property type="project" value="TreeGrafter"/>
</dbReference>
<keyword evidence="3" id="KW-0505">Motor protein</keyword>
<sequence length="81" mass="9684">MKVIQKTIRSVLINDLYSEIHRLKQEVYAATKKNGIYIPRHRYVNEEAEKKAMSEKIEPMELDYDSKHKVSPSRFHSFLFE</sequence>
<protein>
    <submittedName>
        <fullName evidence="5">Uncharacterized protein</fullName>
    </submittedName>
</protein>
<dbReference type="Proteomes" id="UP000290289">
    <property type="component" value="Chromosome 9"/>
</dbReference>
<evidence type="ECO:0000313" key="6">
    <source>
        <dbReference type="Proteomes" id="UP000290289"/>
    </source>
</evidence>
<gene>
    <name evidence="5" type="ORF">DVH24_006102</name>
</gene>
<reference evidence="5 6" key="1">
    <citation type="submission" date="2018-10" db="EMBL/GenBank/DDBJ databases">
        <title>A high-quality apple genome assembly.</title>
        <authorList>
            <person name="Hu J."/>
        </authorList>
    </citation>
    <scope>NUCLEOTIDE SEQUENCE [LARGE SCALE GENOMIC DNA]</scope>
    <source>
        <strain evidence="6">cv. HFTH1</strain>
        <tissue evidence="5">Young leaf</tissue>
    </source>
</reference>
<dbReference type="PANTHER" id="PTHR47970:SF9">
    <property type="entry name" value="KINESIN-LIKE PROTEIN KIN-5D"/>
    <property type="match status" value="1"/>
</dbReference>
<dbReference type="PANTHER" id="PTHR47970">
    <property type="entry name" value="KINESIN-LIKE PROTEIN KIF11"/>
    <property type="match status" value="1"/>
</dbReference>
<comment type="caution">
    <text evidence="5">The sequence shown here is derived from an EMBL/GenBank/DDBJ whole genome shotgun (WGS) entry which is preliminary data.</text>
</comment>
<dbReference type="AlphaFoldDB" id="A0A498J4F7"/>
<keyword evidence="4" id="KW-0206">Cytoskeleton</keyword>
<evidence type="ECO:0000313" key="5">
    <source>
        <dbReference type="EMBL" id="RXH89124.1"/>
    </source>
</evidence>
<evidence type="ECO:0000256" key="1">
    <source>
        <dbReference type="ARBA" id="ARBA00004245"/>
    </source>
</evidence>
<dbReference type="STRING" id="3750.A0A498J4F7"/>
<dbReference type="EMBL" id="RDQH01000335">
    <property type="protein sequence ID" value="RXH89124.1"/>
    <property type="molecule type" value="Genomic_DNA"/>
</dbReference>
<dbReference type="GO" id="GO:0005876">
    <property type="term" value="C:spindle microtubule"/>
    <property type="evidence" value="ECO:0007669"/>
    <property type="project" value="TreeGrafter"/>
</dbReference>
<dbReference type="GO" id="GO:0090307">
    <property type="term" value="P:mitotic spindle assembly"/>
    <property type="evidence" value="ECO:0007669"/>
    <property type="project" value="TreeGrafter"/>
</dbReference>
<name>A0A498J4F7_MALDO</name>
<dbReference type="GO" id="GO:0072686">
    <property type="term" value="C:mitotic spindle"/>
    <property type="evidence" value="ECO:0007669"/>
    <property type="project" value="TreeGrafter"/>
</dbReference>
<dbReference type="GO" id="GO:0051231">
    <property type="term" value="P:spindle elongation"/>
    <property type="evidence" value="ECO:0007669"/>
    <property type="project" value="TreeGrafter"/>
</dbReference>
<accession>A0A498J4F7</accession>
<comment type="subcellular location">
    <subcellularLocation>
        <location evidence="1">Cytoplasm</location>
        <location evidence="1">Cytoskeleton</location>
    </subcellularLocation>
</comment>
<keyword evidence="6" id="KW-1185">Reference proteome</keyword>
<dbReference type="InterPro" id="IPR047149">
    <property type="entry name" value="KIF11-like"/>
</dbReference>
<proteinExistence type="predicted"/>
<evidence type="ECO:0000256" key="4">
    <source>
        <dbReference type="ARBA" id="ARBA00023212"/>
    </source>
</evidence>
<evidence type="ECO:0000256" key="2">
    <source>
        <dbReference type="ARBA" id="ARBA00022490"/>
    </source>
</evidence>
<keyword evidence="2" id="KW-0963">Cytoplasm</keyword>
<organism evidence="5 6">
    <name type="scientific">Malus domestica</name>
    <name type="common">Apple</name>
    <name type="synonym">Pyrus malus</name>
    <dbReference type="NCBI Taxonomy" id="3750"/>
    <lineage>
        <taxon>Eukaryota</taxon>
        <taxon>Viridiplantae</taxon>
        <taxon>Streptophyta</taxon>
        <taxon>Embryophyta</taxon>
        <taxon>Tracheophyta</taxon>
        <taxon>Spermatophyta</taxon>
        <taxon>Magnoliopsida</taxon>
        <taxon>eudicotyledons</taxon>
        <taxon>Gunneridae</taxon>
        <taxon>Pentapetalae</taxon>
        <taxon>rosids</taxon>
        <taxon>fabids</taxon>
        <taxon>Rosales</taxon>
        <taxon>Rosaceae</taxon>
        <taxon>Amygdaloideae</taxon>
        <taxon>Maleae</taxon>
        <taxon>Malus</taxon>
    </lineage>
</organism>
<evidence type="ECO:0000256" key="3">
    <source>
        <dbReference type="ARBA" id="ARBA00023175"/>
    </source>
</evidence>